<evidence type="ECO:0000313" key="1">
    <source>
        <dbReference type="EMBL" id="CAD8043063.1"/>
    </source>
</evidence>
<dbReference type="OMA" id="QFIYEDL"/>
<reference evidence="1" key="1">
    <citation type="submission" date="2021-01" db="EMBL/GenBank/DDBJ databases">
        <authorList>
            <consortium name="Genoscope - CEA"/>
            <person name="William W."/>
        </authorList>
    </citation>
    <scope>NUCLEOTIDE SEQUENCE</scope>
</reference>
<organism evidence="1 2">
    <name type="scientific">Paramecium primaurelia</name>
    <dbReference type="NCBI Taxonomy" id="5886"/>
    <lineage>
        <taxon>Eukaryota</taxon>
        <taxon>Sar</taxon>
        <taxon>Alveolata</taxon>
        <taxon>Ciliophora</taxon>
        <taxon>Intramacronucleata</taxon>
        <taxon>Oligohymenophorea</taxon>
        <taxon>Peniculida</taxon>
        <taxon>Parameciidae</taxon>
        <taxon>Paramecium</taxon>
    </lineage>
</organism>
<proteinExistence type="predicted"/>
<gene>
    <name evidence="1" type="ORF">PPRIM_AZ9-3.1.T0040285</name>
</gene>
<name>A0A8S1JLV9_PARPR</name>
<sequence length="98" mass="11483">MNDTRENEIYEQAMNQVESGILKYLCVELKLELFTDPQMKQFIYEDLKKKQIFSLRSLDSDNEAQDIVSYSTSNRCSFSLIRSPLILKRLSVPITEQI</sequence>
<accession>A0A8S1JLV9</accession>
<dbReference type="AlphaFoldDB" id="A0A8S1JLV9"/>
<protein>
    <submittedName>
        <fullName evidence="1">Uncharacterized protein</fullName>
    </submittedName>
</protein>
<evidence type="ECO:0000313" key="2">
    <source>
        <dbReference type="Proteomes" id="UP000688137"/>
    </source>
</evidence>
<comment type="caution">
    <text evidence="1">The sequence shown here is derived from an EMBL/GenBank/DDBJ whole genome shotgun (WGS) entry which is preliminary data.</text>
</comment>
<dbReference type="EMBL" id="CAJJDM010000001">
    <property type="protein sequence ID" value="CAD8043063.1"/>
    <property type="molecule type" value="Genomic_DNA"/>
</dbReference>
<keyword evidence="2" id="KW-1185">Reference proteome</keyword>
<dbReference type="Proteomes" id="UP000688137">
    <property type="component" value="Unassembled WGS sequence"/>
</dbReference>